<keyword evidence="3" id="KW-1185">Reference proteome</keyword>
<dbReference type="Proteomes" id="UP000198870">
    <property type="component" value="Unassembled WGS sequence"/>
</dbReference>
<dbReference type="AlphaFoldDB" id="A0A1G5DH88"/>
<evidence type="ECO:0000313" key="3">
    <source>
        <dbReference type="Proteomes" id="UP000198870"/>
    </source>
</evidence>
<feature type="region of interest" description="Disordered" evidence="1">
    <location>
        <begin position="1"/>
        <end position="27"/>
    </location>
</feature>
<protein>
    <submittedName>
        <fullName evidence="2">Uncharacterized protein</fullName>
    </submittedName>
</protein>
<dbReference type="EMBL" id="FMUX01000004">
    <property type="protein sequence ID" value="SCY14103.1"/>
    <property type="molecule type" value="Genomic_DNA"/>
</dbReference>
<evidence type="ECO:0000313" key="2">
    <source>
        <dbReference type="EMBL" id="SCY14103.1"/>
    </source>
</evidence>
<name>A0A1G5DH88_9BACT</name>
<reference evidence="2 3" key="1">
    <citation type="submission" date="2016-10" db="EMBL/GenBank/DDBJ databases">
        <authorList>
            <person name="de Groot N.N."/>
        </authorList>
    </citation>
    <scope>NUCLEOTIDE SEQUENCE [LARGE SCALE GENOMIC DNA]</scope>
    <source>
        <strain evidence="2 3">AA1</strain>
    </source>
</reference>
<proteinExistence type="predicted"/>
<feature type="compositionally biased region" description="Polar residues" evidence="1">
    <location>
        <begin position="1"/>
        <end position="12"/>
    </location>
</feature>
<evidence type="ECO:0000256" key="1">
    <source>
        <dbReference type="SAM" id="MobiDB-lite"/>
    </source>
</evidence>
<gene>
    <name evidence="2" type="ORF">SAMN05216233_104191</name>
</gene>
<organism evidence="2 3">
    <name type="scientific">Desulfoluna spongiiphila</name>
    <dbReference type="NCBI Taxonomy" id="419481"/>
    <lineage>
        <taxon>Bacteria</taxon>
        <taxon>Pseudomonadati</taxon>
        <taxon>Thermodesulfobacteriota</taxon>
        <taxon>Desulfobacteria</taxon>
        <taxon>Desulfobacterales</taxon>
        <taxon>Desulfolunaceae</taxon>
        <taxon>Desulfoluna</taxon>
    </lineage>
</organism>
<sequence>MLPNQHPNSTSRHITEGELPLQSRTGKGLVCLNPM</sequence>
<accession>A0A1G5DH88</accession>